<feature type="compositionally biased region" description="Basic and acidic residues" evidence="1">
    <location>
        <begin position="58"/>
        <end position="69"/>
    </location>
</feature>
<dbReference type="EMBL" id="LR796666">
    <property type="protein sequence ID" value="CAB4158213.1"/>
    <property type="molecule type" value="Genomic_DNA"/>
</dbReference>
<evidence type="ECO:0000256" key="1">
    <source>
        <dbReference type="SAM" id="MobiDB-lite"/>
    </source>
</evidence>
<evidence type="ECO:0000313" key="2">
    <source>
        <dbReference type="EMBL" id="CAB4148046.1"/>
    </source>
</evidence>
<feature type="region of interest" description="Disordered" evidence="1">
    <location>
        <begin position="58"/>
        <end position="91"/>
    </location>
</feature>
<accession>A0A6J5NH22</accession>
<organism evidence="3">
    <name type="scientific">uncultured Caudovirales phage</name>
    <dbReference type="NCBI Taxonomy" id="2100421"/>
    <lineage>
        <taxon>Viruses</taxon>
        <taxon>Duplodnaviria</taxon>
        <taxon>Heunggongvirae</taxon>
        <taxon>Uroviricota</taxon>
        <taxon>Caudoviricetes</taxon>
        <taxon>Peduoviridae</taxon>
        <taxon>Maltschvirus</taxon>
        <taxon>Maltschvirus maltsch</taxon>
    </lineage>
</organism>
<protein>
    <submittedName>
        <fullName evidence="3">Uncharacterized protein</fullName>
    </submittedName>
</protein>
<proteinExistence type="predicted"/>
<dbReference type="EMBL" id="LR796484">
    <property type="protein sequence ID" value="CAB4148046.1"/>
    <property type="molecule type" value="Genomic_DNA"/>
</dbReference>
<feature type="region of interest" description="Disordered" evidence="1">
    <location>
        <begin position="1"/>
        <end position="21"/>
    </location>
</feature>
<reference evidence="3" key="1">
    <citation type="submission" date="2020-04" db="EMBL/GenBank/DDBJ databases">
        <authorList>
            <person name="Chiriac C."/>
            <person name="Salcher M."/>
            <person name="Ghai R."/>
            <person name="Kavagutti S V."/>
        </authorList>
    </citation>
    <scope>NUCLEOTIDE SEQUENCE</scope>
</reference>
<name>A0A6J5NH22_9CAUD</name>
<feature type="compositionally biased region" description="Basic and acidic residues" evidence="1">
    <location>
        <begin position="1"/>
        <end position="11"/>
    </location>
</feature>
<sequence>MAKDRARDSKRVYQTPKSHVTVRPQDERNVFNRGTEDEYDDVSGRVKYNAFGKTDTWHNEDARRDEHVAKGKTSNARKAGTLPVQKFDDTK</sequence>
<evidence type="ECO:0000313" key="3">
    <source>
        <dbReference type="EMBL" id="CAB4158213.1"/>
    </source>
</evidence>
<gene>
    <name evidence="2" type="ORF">UFOVP429_86</name>
    <name evidence="3" type="ORF">UFOVP696_81</name>
</gene>